<evidence type="ECO:0000256" key="7">
    <source>
        <dbReference type="ARBA" id="ARBA00023054"/>
    </source>
</evidence>
<feature type="region of interest" description="Disordered" evidence="11">
    <location>
        <begin position="380"/>
        <end position="414"/>
    </location>
</feature>
<feature type="region of interest" description="Disordered" evidence="11">
    <location>
        <begin position="326"/>
        <end position="349"/>
    </location>
</feature>
<evidence type="ECO:0000313" key="15">
    <source>
        <dbReference type="EMBL" id="VIO55371.1"/>
    </source>
</evidence>
<evidence type="ECO:0000256" key="12">
    <source>
        <dbReference type="SAM" id="Phobius"/>
    </source>
</evidence>
<evidence type="ECO:0000256" key="2">
    <source>
        <dbReference type="ARBA" id="ARBA00022448"/>
    </source>
</evidence>
<keyword evidence="5" id="KW-0931">ER-Golgi transport</keyword>
<dbReference type="EMBL" id="CAAKMV010000111">
    <property type="protein sequence ID" value="VIO55371.1"/>
    <property type="molecule type" value="Genomic_DNA"/>
</dbReference>
<dbReference type="InterPro" id="IPR010989">
    <property type="entry name" value="SNARE"/>
</dbReference>
<evidence type="ECO:0000256" key="8">
    <source>
        <dbReference type="ARBA" id="ARBA00023136"/>
    </source>
</evidence>
<keyword evidence="8 12" id="KW-0472">Membrane</keyword>
<sequence>MSVHLLDKSLDVDLLAIKVELFAILCTAAMSFEGLQERLTALQETIIQLKELIDRLGTLKFQPGSVPLSTDEESSESGELSAEITSTLRDVEEEHEILQEEVEFLRGVEHDKARLKEGVEKIGNELEGCRLSFRKARLAAKHSLAQAQRRERELLLTSFSQPASENNSLYPDDEKSNRPQHHHHHPQQQQSSLTEEDQQTVGASANVTNALRRTHDLIQAELARSEFAHETLTESSAALKQLNESYTDLDSMLASSKDLLGTLLRSQKSDTWYLQTAFYMLGITLGWLLFRRLLYGPMWWLVWLPLRLMFGLGTSAGSAVMHAGSGSGKVEEAGQPSKGVPVEGLPGDELPTIQVETGEEAEILEEVDKIVNVIRDADELGNIPEGDEDNVRNPKKRMWEEPEVVEQERSRDEL</sequence>
<gene>
    <name evidence="15" type="ORF">FUG_LOCUS145557</name>
    <name evidence="14" type="ORF">MDCFG202_LOCUS430944</name>
</gene>
<dbReference type="GO" id="GO:0006890">
    <property type="term" value="P:retrograde vesicle-mediated transport, Golgi to endoplasmic reticulum"/>
    <property type="evidence" value="ECO:0007669"/>
    <property type="project" value="InterPro"/>
</dbReference>
<feature type="region of interest" description="Disordered" evidence="11">
    <location>
        <begin position="157"/>
        <end position="201"/>
    </location>
</feature>
<reference evidence="14" key="2">
    <citation type="submission" date="2021-03" db="EMBL/GenBank/DDBJ databases">
        <authorList>
            <person name="Alouane T."/>
            <person name="Langin T."/>
            <person name="Bonhomme L."/>
        </authorList>
    </citation>
    <scope>NUCLEOTIDE SEQUENCE</scope>
    <source>
        <strain evidence="14">MDC_Fg202</strain>
    </source>
</reference>
<dbReference type="InterPro" id="IPR005606">
    <property type="entry name" value="Sec20"/>
</dbReference>
<dbReference type="GO" id="GO:0005789">
    <property type="term" value="C:endoplasmic reticulum membrane"/>
    <property type="evidence" value="ECO:0007669"/>
    <property type="project" value="UniProtKB-SubCell"/>
</dbReference>
<dbReference type="PANTHER" id="PTHR12825">
    <property type="entry name" value="BNIP1-RELATED"/>
    <property type="match status" value="1"/>
</dbReference>
<comment type="subcellular location">
    <subcellularLocation>
        <location evidence="1">Endoplasmic reticulum membrane</location>
        <topology evidence="1">Single-pass type IV membrane protein</topology>
    </subcellularLocation>
</comment>
<dbReference type="Pfam" id="PF03908">
    <property type="entry name" value="Sec20"/>
    <property type="match status" value="1"/>
</dbReference>
<evidence type="ECO:0000256" key="3">
    <source>
        <dbReference type="ARBA" id="ARBA00022692"/>
    </source>
</evidence>
<evidence type="ECO:0000256" key="5">
    <source>
        <dbReference type="ARBA" id="ARBA00022892"/>
    </source>
</evidence>
<feature type="transmembrane region" description="Helical" evidence="12">
    <location>
        <begin position="272"/>
        <end position="290"/>
    </location>
</feature>
<keyword evidence="6 12" id="KW-1133">Transmembrane helix</keyword>
<protein>
    <recommendedName>
        <fullName evidence="13">Sec20 C-terminal domain-containing protein</fullName>
    </recommendedName>
</protein>
<keyword evidence="7 10" id="KW-0175">Coiled coil</keyword>
<keyword evidence="2" id="KW-0813">Transport</keyword>
<evidence type="ECO:0000256" key="4">
    <source>
        <dbReference type="ARBA" id="ARBA00022824"/>
    </source>
</evidence>
<name>A0A4E9DXR1_GIBZA</name>
<evidence type="ECO:0000256" key="9">
    <source>
        <dbReference type="ARBA" id="ARBA00037934"/>
    </source>
</evidence>
<dbReference type="AlphaFoldDB" id="A0A4E9DXR1"/>
<evidence type="ECO:0000256" key="1">
    <source>
        <dbReference type="ARBA" id="ARBA00004163"/>
    </source>
</evidence>
<keyword evidence="4" id="KW-0256">Endoplasmic reticulum</keyword>
<dbReference type="PANTHER" id="PTHR12825:SF0">
    <property type="entry name" value="VESICLE TRANSPORT PROTEIN SEC20"/>
    <property type="match status" value="1"/>
</dbReference>
<evidence type="ECO:0000256" key="6">
    <source>
        <dbReference type="ARBA" id="ARBA00022989"/>
    </source>
</evidence>
<feature type="domain" description="Sec20 C-terminal" evidence="13">
    <location>
        <begin position="205"/>
        <end position="293"/>
    </location>
</feature>
<evidence type="ECO:0000313" key="14">
    <source>
        <dbReference type="EMBL" id="CAG1997698.1"/>
    </source>
</evidence>
<evidence type="ECO:0000256" key="10">
    <source>
        <dbReference type="SAM" id="Coils"/>
    </source>
</evidence>
<proteinExistence type="inferred from homology"/>
<reference evidence="15" key="1">
    <citation type="submission" date="2019-04" db="EMBL/GenBank/DDBJ databases">
        <authorList>
            <person name="Melise S."/>
            <person name="Noan J."/>
            <person name="Okalmin O."/>
        </authorList>
    </citation>
    <scope>NUCLEOTIDE SEQUENCE</scope>
    <source>
        <strain evidence="15">FN9</strain>
    </source>
</reference>
<dbReference type="SUPFAM" id="SSF47661">
    <property type="entry name" value="t-snare proteins"/>
    <property type="match status" value="1"/>
</dbReference>
<comment type="similarity">
    <text evidence="9">Belongs to the SEC20 family.</text>
</comment>
<dbReference type="GO" id="GO:0031201">
    <property type="term" value="C:SNARE complex"/>
    <property type="evidence" value="ECO:0007669"/>
    <property type="project" value="TreeGrafter"/>
</dbReference>
<evidence type="ECO:0000256" key="11">
    <source>
        <dbReference type="SAM" id="MobiDB-lite"/>
    </source>
</evidence>
<feature type="compositionally biased region" description="Polar residues" evidence="11">
    <location>
        <begin position="157"/>
        <end position="169"/>
    </location>
</feature>
<dbReference type="Proteomes" id="UP000746612">
    <property type="component" value="Unassembled WGS sequence"/>
</dbReference>
<dbReference type="InterPro" id="IPR056173">
    <property type="entry name" value="Sec20_C"/>
</dbReference>
<feature type="coiled-coil region" evidence="10">
    <location>
        <begin position="81"/>
        <end position="108"/>
    </location>
</feature>
<accession>A0A4E9DXR1</accession>
<feature type="compositionally biased region" description="Basic and acidic residues" evidence="11">
    <location>
        <begin position="389"/>
        <end position="414"/>
    </location>
</feature>
<dbReference type="EMBL" id="CAJPIJ010000161">
    <property type="protein sequence ID" value="CAG1997698.1"/>
    <property type="molecule type" value="Genomic_DNA"/>
</dbReference>
<evidence type="ECO:0000259" key="13">
    <source>
        <dbReference type="Pfam" id="PF03908"/>
    </source>
</evidence>
<keyword evidence="3 12" id="KW-0812">Transmembrane</keyword>
<dbReference type="GO" id="GO:0005484">
    <property type="term" value="F:SNAP receptor activity"/>
    <property type="evidence" value="ECO:0007669"/>
    <property type="project" value="InterPro"/>
</dbReference>
<organism evidence="15">
    <name type="scientific">Gibberella zeae</name>
    <name type="common">Wheat head blight fungus</name>
    <name type="synonym">Fusarium graminearum</name>
    <dbReference type="NCBI Taxonomy" id="5518"/>
    <lineage>
        <taxon>Eukaryota</taxon>
        <taxon>Fungi</taxon>
        <taxon>Dikarya</taxon>
        <taxon>Ascomycota</taxon>
        <taxon>Pezizomycotina</taxon>
        <taxon>Sordariomycetes</taxon>
        <taxon>Hypocreomycetidae</taxon>
        <taxon>Hypocreales</taxon>
        <taxon>Nectriaceae</taxon>
        <taxon>Fusarium</taxon>
    </lineage>
</organism>